<feature type="domain" description="F-box" evidence="1">
    <location>
        <begin position="208"/>
        <end position="257"/>
    </location>
</feature>
<dbReference type="Pfam" id="PF03478">
    <property type="entry name" value="Beta-prop_KIB1-4"/>
    <property type="match status" value="2"/>
</dbReference>
<dbReference type="SUPFAM" id="SSF81383">
    <property type="entry name" value="F-box domain"/>
    <property type="match status" value="2"/>
</dbReference>
<dbReference type="AlphaFoldDB" id="A0A3B6ML83"/>
<dbReference type="Proteomes" id="UP000019116">
    <property type="component" value="Chromosome 5D"/>
</dbReference>
<evidence type="ECO:0000313" key="2">
    <source>
        <dbReference type="EnsemblPlants" id="TraesCS5D02G028900.1.cds1"/>
    </source>
</evidence>
<dbReference type="PANTHER" id="PTHR44586">
    <property type="entry name" value="F-BOX DOMAIN CONTAINING PROTEIN, EXPRESSED"/>
    <property type="match status" value="1"/>
</dbReference>
<dbReference type="PANTHER" id="PTHR44586:SF17">
    <property type="entry name" value="DUF295 DOMAIN-CONTAINING PROTEIN"/>
    <property type="match status" value="1"/>
</dbReference>
<evidence type="ECO:0000259" key="1">
    <source>
        <dbReference type="PROSITE" id="PS50181"/>
    </source>
</evidence>
<dbReference type="Gramene" id="TraesLAC5D03G02992630.1">
    <property type="protein sequence ID" value="TraesLAC5D03G02992630.1.CDS1"/>
    <property type="gene ID" value="TraesLAC5D03G02992630"/>
</dbReference>
<dbReference type="InterPro" id="IPR001810">
    <property type="entry name" value="F-box_dom"/>
</dbReference>
<evidence type="ECO:0000313" key="3">
    <source>
        <dbReference type="Proteomes" id="UP000019116"/>
    </source>
</evidence>
<proteinExistence type="predicted"/>
<gene>
    <name evidence="2" type="primary">LOC123119201</name>
</gene>
<dbReference type="GeneID" id="123119201"/>
<dbReference type="CDD" id="cd09917">
    <property type="entry name" value="F-box_SF"/>
    <property type="match status" value="2"/>
</dbReference>
<feature type="domain" description="F-box" evidence="1">
    <location>
        <begin position="634"/>
        <end position="669"/>
    </location>
</feature>
<sequence length="777" mass="86200">MDPTVPPASVVDGQLAAEPSPPGMCRWRSVDGLLLPRPHPICMCRQPPVSALSSPLPGTGGDLGEANRIGVLAEKILLLAYNNNNKPESYPDLVQVLMPQASGSQNLVISLAYSDLLHLLGLGARQPRLVIYKYEHNLVCPLCALPKLLFCKYFSRSSPSSNRDCTPTAAPSIAMVMNFGALPVLSKLLGLSPPSLLKKKTLLIDTAVGTLPELPEDILMHVFATLEIPDLVRAGSVCTLWHSAYTTLCNLGKYKQTQTPCLLYTSESAGENVACLYSLVEKRVYRLTLPEPPLSSRFLIGSSLGFLATVDDRSEMHLVNPITGQQIALPSVTTMEYVKPIFDDLGVVHKYEYPSHSARRAFFTPSILAGCELRECLQIKAFVFHDTSTGRYIVVLIHEPYNHLSFARVGDDKWTLLPPHHHYQDCTYKDGLLYAVDIKGEIHAFDLSGPAVTMKIIRGVDEDFYPDAIYIVEAPWGGLLLVSRFKEFEDPDEDGDPEIYVPHTTEIKLHRIDDGTERLVEIDCLPDHVLFLGHNDPLCLSAKDYPALKGNHAYFTDDDEYNKNRKSSPRDIGVVGLGNNSEVDLVSPLLWSNWPSPVWLTPSLTVMKLPSNDRWLSEWDHVLSRPSPTEATVGTTLLELPEDIMMRVFATLEIPDLVRAGAVCTFWRSAYTALRKLGTHKQPQMPCLLYCSESSSENVACLYSLVEKRVYRLTLPEPPLHSRFLIGSSLGLLVTVDERSEMHLVNPITGQQIALPSVTTMQHVKPMCDDSGAVHKY</sequence>
<dbReference type="EnsemblPlants" id="TraesCS5D02G028900.1">
    <property type="protein sequence ID" value="TraesCS5D02G028900.1.cds1"/>
    <property type="gene ID" value="TraesCS5D02G028900"/>
</dbReference>
<dbReference type="Gramene" id="TraesCS5D02G028900.1">
    <property type="protein sequence ID" value="TraesCS5D02G028900.1.cds1"/>
    <property type="gene ID" value="TraesCS5D02G028900"/>
</dbReference>
<dbReference type="STRING" id="4565.A0A3B6ML83"/>
<name>A0A3B6ML83_WHEAT</name>
<dbReference type="PROSITE" id="PS50181">
    <property type="entry name" value="FBOX"/>
    <property type="match status" value="2"/>
</dbReference>
<keyword evidence="3" id="KW-1185">Reference proteome</keyword>
<dbReference type="InterPro" id="IPR005174">
    <property type="entry name" value="KIB1-4_b-propeller"/>
</dbReference>
<dbReference type="Pfam" id="PF12937">
    <property type="entry name" value="F-box-like"/>
    <property type="match status" value="2"/>
</dbReference>
<dbReference type="Gramene" id="TraesMAC5D03G03035230.1">
    <property type="protein sequence ID" value="TraesMAC5D03G03035230.1.CDS1"/>
    <property type="gene ID" value="TraesMAC5D03G03035230"/>
</dbReference>
<dbReference type="Gramene" id="TraesCLE_scaffold_042894_01G000300.1">
    <property type="protein sequence ID" value="TraesCLE_scaffold_042894_01G000300.1"/>
    <property type="gene ID" value="TraesCLE_scaffold_042894_01G000300"/>
</dbReference>
<dbReference type="SMART" id="SM00256">
    <property type="entry name" value="FBOX"/>
    <property type="match status" value="2"/>
</dbReference>
<dbReference type="Gramene" id="TraesNOR5D03G03065410.1">
    <property type="protein sequence ID" value="TraesNOR5D03G03065410.1.CDS1"/>
    <property type="gene ID" value="TraesNOR5D03G03065410"/>
</dbReference>
<reference evidence="2" key="1">
    <citation type="submission" date="2018-08" db="EMBL/GenBank/DDBJ databases">
        <authorList>
            <person name="Rossello M."/>
        </authorList>
    </citation>
    <scope>NUCLEOTIDE SEQUENCE [LARGE SCALE GENOMIC DNA]</scope>
    <source>
        <strain evidence="2">cv. Chinese Spring</strain>
    </source>
</reference>
<dbReference type="OMA" id="WHTAYLA"/>
<dbReference type="Gramene" id="TraesCAD_scaffold_041277_01G000200.1">
    <property type="protein sequence ID" value="TraesCAD_scaffold_041277_01G000200.1"/>
    <property type="gene ID" value="TraesCAD_scaffold_041277_01G000200"/>
</dbReference>
<dbReference type="RefSeq" id="XP_044394849.1">
    <property type="nucleotide sequence ID" value="XM_044538914.1"/>
</dbReference>
<organism evidence="2">
    <name type="scientific">Triticum aestivum</name>
    <name type="common">Wheat</name>
    <dbReference type="NCBI Taxonomy" id="4565"/>
    <lineage>
        <taxon>Eukaryota</taxon>
        <taxon>Viridiplantae</taxon>
        <taxon>Streptophyta</taxon>
        <taxon>Embryophyta</taxon>
        <taxon>Tracheophyta</taxon>
        <taxon>Spermatophyta</taxon>
        <taxon>Magnoliopsida</taxon>
        <taxon>Liliopsida</taxon>
        <taxon>Poales</taxon>
        <taxon>Poaceae</taxon>
        <taxon>BOP clade</taxon>
        <taxon>Pooideae</taxon>
        <taxon>Triticodae</taxon>
        <taxon>Triticeae</taxon>
        <taxon>Triticinae</taxon>
        <taxon>Triticum</taxon>
    </lineage>
</organism>
<dbReference type="Gramene" id="TraesJUL5D03G03060980.1">
    <property type="protein sequence ID" value="TraesJUL5D03G03060980.1.CDS1"/>
    <property type="gene ID" value="TraesJUL5D03G03060980"/>
</dbReference>
<protein>
    <recommendedName>
        <fullName evidence="1">F-box domain-containing protein</fullName>
    </recommendedName>
</protein>
<accession>A0A3B6ML83</accession>
<dbReference type="Gramene" id="TraesCS5D03G0072300.1">
    <property type="protein sequence ID" value="TraesCS5D03G0072300.1.CDS1"/>
    <property type="gene ID" value="TraesCS5D03G0072300"/>
</dbReference>
<dbReference type="InterPro" id="IPR036047">
    <property type="entry name" value="F-box-like_dom_sf"/>
</dbReference>
<dbReference type="Gene3D" id="1.20.1280.50">
    <property type="match status" value="2"/>
</dbReference>
<reference evidence="2" key="2">
    <citation type="submission" date="2018-10" db="UniProtKB">
        <authorList>
            <consortium name="EnsemblPlants"/>
        </authorList>
    </citation>
    <scope>IDENTIFICATION</scope>
</reference>
<dbReference type="OrthoDB" id="642536at2759"/>